<dbReference type="InterPro" id="IPR050109">
    <property type="entry name" value="HTH-type_TetR-like_transc_reg"/>
</dbReference>
<dbReference type="SUPFAM" id="SSF46689">
    <property type="entry name" value="Homeodomain-like"/>
    <property type="match status" value="1"/>
</dbReference>
<dbReference type="EMBL" id="FLUN01000001">
    <property type="protein sequence ID" value="SBW09947.1"/>
    <property type="molecule type" value="Genomic_DNA"/>
</dbReference>
<gene>
    <name evidence="6" type="ORF">KL86CLO1_12778</name>
</gene>
<dbReference type="PROSITE" id="PS50977">
    <property type="entry name" value="HTH_TETR_2"/>
    <property type="match status" value="1"/>
</dbReference>
<dbReference type="InterPro" id="IPR001647">
    <property type="entry name" value="HTH_TetR"/>
</dbReference>
<accession>A0A212KE82</accession>
<organism evidence="6">
    <name type="scientific">uncultured Eubacteriales bacterium</name>
    <dbReference type="NCBI Taxonomy" id="172733"/>
    <lineage>
        <taxon>Bacteria</taxon>
        <taxon>Bacillati</taxon>
        <taxon>Bacillota</taxon>
        <taxon>Clostridia</taxon>
        <taxon>Eubacteriales</taxon>
        <taxon>environmental samples</taxon>
    </lineage>
</organism>
<evidence type="ECO:0000256" key="3">
    <source>
        <dbReference type="ARBA" id="ARBA00023163"/>
    </source>
</evidence>
<sequence length="204" mass="23151">MPTTTFFNLPHEKREKLLRCARAEFARAPFADASVNRIIRAAGIPRGSFYQYFRDKGDLFRYLLGQLGEKLVAIMENLLDRREGDLFAALLDLFDRVQAECRNPATRPIYEDMIEIAGRNPDLGKTLFTPDGAQGRELQRLCTRVDGKLLDLRSDRDLEDILRILAGVTGPAIINSVLTDDPAEVRRTYINSLDLLSRGMAHRK</sequence>
<evidence type="ECO:0000256" key="2">
    <source>
        <dbReference type="ARBA" id="ARBA00023125"/>
    </source>
</evidence>
<dbReference type="PANTHER" id="PTHR30055:SF234">
    <property type="entry name" value="HTH-TYPE TRANSCRIPTIONAL REGULATOR BETI"/>
    <property type="match status" value="1"/>
</dbReference>
<keyword evidence="3" id="KW-0804">Transcription</keyword>
<protein>
    <submittedName>
        <fullName evidence="6">Transcriptional regulator, TetR family</fullName>
    </submittedName>
</protein>
<evidence type="ECO:0000256" key="4">
    <source>
        <dbReference type="PROSITE-ProRule" id="PRU00335"/>
    </source>
</evidence>
<dbReference type="Pfam" id="PF00440">
    <property type="entry name" value="TetR_N"/>
    <property type="match status" value="1"/>
</dbReference>
<feature type="domain" description="HTH tetR-type" evidence="5">
    <location>
        <begin position="11"/>
        <end position="71"/>
    </location>
</feature>
<proteinExistence type="predicted"/>
<keyword evidence="2 4" id="KW-0238">DNA-binding</keyword>
<dbReference type="Gene3D" id="1.10.357.10">
    <property type="entry name" value="Tetracycline Repressor, domain 2"/>
    <property type="match status" value="1"/>
</dbReference>
<evidence type="ECO:0000313" key="6">
    <source>
        <dbReference type="EMBL" id="SBW09947.1"/>
    </source>
</evidence>
<feature type="DNA-binding region" description="H-T-H motif" evidence="4">
    <location>
        <begin position="34"/>
        <end position="53"/>
    </location>
</feature>
<evidence type="ECO:0000259" key="5">
    <source>
        <dbReference type="PROSITE" id="PS50977"/>
    </source>
</evidence>
<dbReference type="InterPro" id="IPR009057">
    <property type="entry name" value="Homeodomain-like_sf"/>
</dbReference>
<dbReference type="AlphaFoldDB" id="A0A212KE82"/>
<dbReference type="GO" id="GO:0003700">
    <property type="term" value="F:DNA-binding transcription factor activity"/>
    <property type="evidence" value="ECO:0007669"/>
    <property type="project" value="TreeGrafter"/>
</dbReference>
<name>A0A212KE82_9FIRM</name>
<dbReference type="PANTHER" id="PTHR30055">
    <property type="entry name" value="HTH-TYPE TRANSCRIPTIONAL REGULATOR RUTR"/>
    <property type="match status" value="1"/>
</dbReference>
<evidence type="ECO:0000256" key="1">
    <source>
        <dbReference type="ARBA" id="ARBA00023015"/>
    </source>
</evidence>
<reference evidence="6" key="1">
    <citation type="submission" date="2016-04" db="EMBL/GenBank/DDBJ databases">
        <authorList>
            <person name="Evans L.H."/>
            <person name="Alamgir A."/>
            <person name="Owens N."/>
            <person name="Weber N.D."/>
            <person name="Virtaneva K."/>
            <person name="Barbian K."/>
            <person name="Babar A."/>
            <person name="Rosenke K."/>
        </authorList>
    </citation>
    <scope>NUCLEOTIDE SEQUENCE</scope>
    <source>
        <strain evidence="6">86</strain>
    </source>
</reference>
<keyword evidence="1" id="KW-0805">Transcription regulation</keyword>
<dbReference type="GO" id="GO:0000976">
    <property type="term" value="F:transcription cis-regulatory region binding"/>
    <property type="evidence" value="ECO:0007669"/>
    <property type="project" value="TreeGrafter"/>
</dbReference>